<dbReference type="PANTHER" id="PTHR43707">
    <property type="entry name" value="HISTIDYL-TRNA SYNTHETASE"/>
    <property type="match status" value="1"/>
</dbReference>
<dbReference type="PROSITE" id="PS50862">
    <property type="entry name" value="AA_TRNA_LIGASE_II"/>
    <property type="match status" value="1"/>
</dbReference>
<dbReference type="SUPFAM" id="SSF52954">
    <property type="entry name" value="Class II aaRS ABD-related"/>
    <property type="match status" value="1"/>
</dbReference>
<feature type="binding site" evidence="6">
    <location>
        <position position="134"/>
    </location>
    <ligand>
        <name>L-histidine</name>
        <dbReference type="ChEBI" id="CHEBI:57595"/>
    </ligand>
</feature>
<dbReference type="InterPro" id="IPR004516">
    <property type="entry name" value="HisRS/HisZ"/>
</dbReference>
<dbReference type="PANTHER" id="PTHR43707:SF1">
    <property type="entry name" value="HISTIDINE--TRNA LIGASE, MITOCHONDRIAL-RELATED"/>
    <property type="match status" value="1"/>
</dbReference>
<dbReference type="Pfam" id="PF03129">
    <property type="entry name" value="HGTP_anticodon"/>
    <property type="match status" value="1"/>
</dbReference>
<name>A0A1G2Q0G1_9BACT</name>
<dbReference type="HAMAP" id="MF_00127">
    <property type="entry name" value="His_tRNA_synth"/>
    <property type="match status" value="1"/>
</dbReference>
<dbReference type="InterPro" id="IPR015807">
    <property type="entry name" value="His-tRNA-ligase"/>
</dbReference>
<dbReference type="GO" id="GO:0005737">
    <property type="term" value="C:cytoplasm"/>
    <property type="evidence" value="ECO:0007669"/>
    <property type="project" value="UniProtKB-SubCell"/>
</dbReference>
<keyword evidence="5" id="KW-0648">Protein biosynthesis</keyword>
<gene>
    <name evidence="5" type="primary">hisS</name>
    <name evidence="8" type="ORF">A2Z62_02325</name>
</gene>
<accession>A0A1G2Q0G1</accession>
<dbReference type="PIRSF" id="PIRSF001549">
    <property type="entry name" value="His-tRNA_synth"/>
    <property type="match status" value="1"/>
</dbReference>
<dbReference type="GO" id="GO:0006427">
    <property type="term" value="P:histidyl-tRNA aminoacylation"/>
    <property type="evidence" value="ECO:0007669"/>
    <property type="project" value="UniProtKB-UniRule"/>
</dbReference>
<keyword evidence="3 5" id="KW-0030">Aminoacyl-tRNA synthetase</keyword>
<dbReference type="Proteomes" id="UP000177649">
    <property type="component" value="Unassembled WGS sequence"/>
</dbReference>
<feature type="binding site" evidence="6">
    <location>
        <position position="116"/>
    </location>
    <ligand>
        <name>L-histidine</name>
        <dbReference type="ChEBI" id="CHEBI:57595"/>
    </ligand>
</feature>
<feature type="binding site" evidence="6">
    <location>
        <position position="261"/>
    </location>
    <ligand>
        <name>L-histidine</name>
        <dbReference type="ChEBI" id="CHEBI:57595"/>
    </ligand>
</feature>
<dbReference type="Gene3D" id="3.40.50.800">
    <property type="entry name" value="Anticodon-binding domain"/>
    <property type="match status" value="1"/>
</dbReference>
<feature type="binding site" evidence="6">
    <location>
        <begin position="265"/>
        <end position="266"/>
    </location>
    <ligand>
        <name>L-histidine</name>
        <dbReference type="ChEBI" id="CHEBI:57595"/>
    </ligand>
</feature>
<evidence type="ECO:0000256" key="6">
    <source>
        <dbReference type="PIRSR" id="PIRSR001549-1"/>
    </source>
</evidence>
<dbReference type="CDD" id="cd00773">
    <property type="entry name" value="HisRS-like_core"/>
    <property type="match status" value="1"/>
</dbReference>
<evidence type="ECO:0000256" key="3">
    <source>
        <dbReference type="ARBA" id="ARBA00023146"/>
    </source>
</evidence>
<feature type="domain" description="Aminoacyl-transfer RNA synthetases class-II family profile" evidence="7">
    <location>
        <begin position="1"/>
        <end position="344"/>
    </location>
</feature>
<evidence type="ECO:0000256" key="1">
    <source>
        <dbReference type="ARBA" id="ARBA00008226"/>
    </source>
</evidence>
<evidence type="ECO:0000256" key="2">
    <source>
        <dbReference type="ARBA" id="ARBA00022741"/>
    </source>
</evidence>
<reference evidence="8 9" key="1">
    <citation type="journal article" date="2016" name="Nat. Commun.">
        <title>Thousands of microbial genomes shed light on interconnected biogeochemical processes in an aquifer system.</title>
        <authorList>
            <person name="Anantharaman K."/>
            <person name="Brown C.T."/>
            <person name="Hug L.A."/>
            <person name="Sharon I."/>
            <person name="Castelle C.J."/>
            <person name="Probst A.J."/>
            <person name="Thomas B.C."/>
            <person name="Singh A."/>
            <person name="Wilkins M.J."/>
            <person name="Karaoz U."/>
            <person name="Brodie E.L."/>
            <person name="Williams K.H."/>
            <person name="Hubbard S.S."/>
            <person name="Banfield J.F."/>
        </authorList>
    </citation>
    <scope>NUCLEOTIDE SEQUENCE [LARGE SCALE GENOMIC DNA]</scope>
</reference>
<comment type="caution">
    <text evidence="8">The sequence shown here is derived from an EMBL/GenBank/DDBJ whole genome shotgun (WGS) entry which is preliminary data.</text>
</comment>
<dbReference type="InterPro" id="IPR045864">
    <property type="entry name" value="aa-tRNA-synth_II/BPL/LPL"/>
</dbReference>
<dbReference type="NCBIfam" id="TIGR00442">
    <property type="entry name" value="hisS"/>
    <property type="match status" value="1"/>
</dbReference>
<feature type="binding site" evidence="6">
    <location>
        <position position="130"/>
    </location>
    <ligand>
        <name>L-histidine</name>
        <dbReference type="ChEBI" id="CHEBI:57595"/>
    </ligand>
</feature>
<evidence type="ECO:0000256" key="4">
    <source>
        <dbReference type="ARBA" id="ARBA00047639"/>
    </source>
</evidence>
<keyword evidence="5" id="KW-0963">Cytoplasm</keyword>
<dbReference type="Pfam" id="PF13393">
    <property type="entry name" value="tRNA-synt_His"/>
    <property type="match status" value="1"/>
</dbReference>
<comment type="similarity">
    <text evidence="1 5">Belongs to the class-II aminoacyl-tRNA synthetase family.</text>
</comment>
<comment type="subcellular location">
    <subcellularLocation>
        <location evidence="5">Cytoplasm</location>
    </subcellularLocation>
</comment>
<feature type="binding site" evidence="6">
    <location>
        <begin position="85"/>
        <end position="87"/>
    </location>
    <ligand>
        <name>L-histidine</name>
        <dbReference type="ChEBI" id="CHEBI:57595"/>
    </ligand>
</feature>
<dbReference type="InterPro" id="IPR036621">
    <property type="entry name" value="Anticodon-bd_dom_sf"/>
</dbReference>
<sequence length="440" mass="49858">MSDKLNIQSPKGMHDLLADEYVLYQNVFDKAEEIASYYGFKPIQTPHLENVDLFTATVGATSDIVEKQMYYIKNDGDNSLVLRPEGTAPVMRAYIEHGLHTLPQPVMLWYKGSFFRHENPQKGRFREFFQFGLEIIGESKPIGEVMIIQIFTLALKELGLGPAIVRINSVGDKECRGEYRKKLVAYYRKHLLNLCKDCKRRLRENPLRLLDCKETKCAEIKRNAPQSIDSLCAPCKQHFKETLEFLENNGINYYLDTKLVRGLDYYTRTVFEIFLDQEEDSLSTNLPAGQAGSGLALAAGGRYDSLAKILGKRDIPAVGGGMGADRVVMAMREKRIAPKPKRTPKVFLIQLSQSAKQKSMNIIEMFRTANIYIAQSINKDNLNSQLSLASKMKVPYVLILGQKEVLENSIMVRDMDTGAQESVPMEKVVEIIKKKITGRK</sequence>
<dbReference type="GO" id="GO:0004821">
    <property type="term" value="F:histidine-tRNA ligase activity"/>
    <property type="evidence" value="ECO:0007669"/>
    <property type="project" value="UniProtKB-UniRule"/>
</dbReference>
<comment type="catalytic activity">
    <reaction evidence="4 5">
        <text>tRNA(His) + L-histidine + ATP = L-histidyl-tRNA(His) + AMP + diphosphate + H(+)</text>
        <dbReference type="Rhea" id="RHEA:17313"/>
        <dbReference type="Rhea" id="RHEA-COMP:9665"/>
        <dbReference type="Rhea" id="RHEA-COMP:9689"/>
        <dbReference type="ChEBI" id="CHEBI:15378"/>
        <dbReference type="ChEBI" id="CHEBI:30616"/>
        <dbReference type="ChEBI" id="CHEBI:33019"/>
        <dbReference type="ChEBI" id="CHEBI:57595"/>
        <dbReference type="ChEBI" id="CHEBI:78442"/>
        <dbReference type="ChEBI" id="CHEBI:78527"/>
        <dbReference type="ChEBI" id="CHEBI:456215"/>
        <dbReference type="EC" id="6.1.1.21"/>
    </reaction>
</comment>
<keyword evidence="2 5" id="KW-0547">Nucleotide-binding</keyword>
<evidence type="ECO:0000259" key="7">
    <source>
        <dbReference type="PROSITE" id="PS50862"/>
    </source>
</evidence>
<organism evidence="8 9">
    <name type="scientific">Candidatus Terrybacteria bacterium RIFCSPLOWO2_02_42_20</name>
    <dbReference type="NCBI Taxonomy" id="1802370"/>
    <lineage>
        <taxon>Bacteria</taxon>
        <taxon>Candidatus Terryibacteriota</taxon>
    </lineage>
</organism>
<dbReference type="GO" id="GO:0005524">
    <property type="term" value="F:ATP binding"/>
    <property type="evidence" value="ECO:0007669"/>
    <property type="project" value="UniProtKB-UniRule"/>
</dbReference>
<dbReference type="Gene3D" id="3.30.930.10">
    <property type="entry name" value="Bira Bifunctional Protein, Domain 2"/>
    <property type="match status" value="1"/>
</dbReference>
<evidence type="ECO:0000313" key="8">
    <source>
        <dbReference type="EMBL" id="OHA53509.1"/>
    </source>
</evidence>
<evidence type="ECO:0000313" key="9">
    <source>
        <dbReference type="Proteomes" id="UP000177649"/>
    </source>
</evidence>
<dbReference type="InterPro" id="IPR006195">
    <property type="entry name" value="aa-tRNA-synth_II"/>
</dbReference>
<dbReference type="EC" id="6.1.1.21" evidence="5"/>
<dbReference type="STRING" id="1802370.A2Z62_02325"/>
<dbReference type="InterPro" id="IPR004154">
    <property type="entry name" value="Anticodon-bd"/>
</dbReference>
<dbReference type="InterPro" id="IPR041715">
    <property type="entry name" value="HisRS-like_core"/>
</dbReference>
<dbReference type="SUPFAM" id="SSF55681">
    <property type="entry name" value="Class II aaRS and biotin synthetases"/>
    <property type="match status" value="1"/>
</dbReference>
<dbReference type="AlphaFoldDB" id="A0A1G2Q0G1"/>
<comment type="subunit">
    <text evidence="5">Homodimer.</text>
</comment>
<protein>
    <recommendedName>
        <fullName evidence="5">Histidine--tRNA ligase</fullName>
        <ecNumber evidence="5">6.1.1.21</ecNumber>
    </recommendedName>
    <alternativeName>
        <fullName evidence="5">Histidyl-tRNA synthetase</fullName>
        <shortName evidence="5">HisRS</shortName>
    </alternativeName>
</protein>
<dbReference type="EMBL" id="MHTA01000033">
    <property type="protein sequence ID" value="OHA53509.1"/>
    <property type="molecule type" value="Genomic_DNA"/>
</dbReference>
<keyword evidence="5 8" id="KW-0436">Ligase</keyword>
<keyword evidence="5" id="KW-0067">ATP-binding</keyword>
<evidence type="ECO:0000256" key="5">
    <source>
        <dbReference type="HAMAP-Rule" id="MF_00127"/>
    </source>
</evidence>
<proteinExistence type="inferred from homology"/>